<accession>A0A916Z0L3</accession>
<dbReference type="Gene3D" id="3.40.50.1820">
    <property type="entry name" value="alpha/beta hydrolase"/>
    <property type="match status" value="1"/>
</dbReference>
<dbReference type="GO" id="GO:0016787">
    <property type="term" value="F:hydrolase activity"/>
    <property type="evidence" value="ECO:0007669"/>
    <property type="project" value="InterPro"/>
</dbReference>
<dbReference type="Pfam" id="PF01738">
    <property type="entry name" value="DLH"/>
    <property type="match status" value="1"/>
</dbReference>
<dbReference type="InterPro" id="IPR002925">
    <property type="entry name" value="Dienelactn_hydro"/>
</dbReference>
<protein>
    <submittedName>
        <fullName evidence="2">Carboxymethylenebutenolidase</fullName>
    </submittedName>
</protein>
<name>A0A916Z0L3_9BACL</name>
<keyword evidence="3" id="KW-1185">Reference proteome</keyword>
<dbReference type="AlphaFoldDB" id="A0A916Z0L3"/>
<reference evidence="2" key="2">
    <citation type="submission" date="2020-09" db="EMBL/GenBank/DDBJ databases">
        <authorList>
            <person name="Sun Q."/>
            <person name="Zhou Y."/>
        </authorList>
    </citation>
    <scope>NUCLEOTIDE SEQUENCE</scope>
    <source>
        <strain evidence="2">CGMCC 1.15178</strain>
    </source>
</reference>
<dbReference type="PANTHER" id="PTHR46623">
    <property type="entry name" value="CARBOXYMETHYLENEBUTENOLIDASE-RELATED"/>
    <property type="match status" value="1"/>
</dbReference>
<gene>
    <name evidence="2" type="ORF">GCM10010911_30510</name>
</gene>
<dbReference type="PANTHER" id="PTHR46623:SF6">
    <property type="entry name" value="ALPHA_BETA-HYDROLASES SUPERFAMILY PROTEIN"/>
    <property type="match status" value="1"/>
</dbReference>
<dbReference type="EMBL" id="BMHP01000002">
    <property type="protein sequence ID" value="GGD70546.1"/>
    <property type="molecule type" value="Genomic_DNA"/>
</dbReference>
<proteinExistence type="predicted"/>
<dbReference type="InterPro" id="IPR029058">
    <property type="entry name" value="AB_hydrolase_fold"/>
</dbReference>
<dbReference type="SUPFAM" id="SSF53474">
    <property type="entry name" value="alpha/beta-Hydrolases"/>
    <property type="match status" value="1"/>
</dbReference>
<organism evidence="2 3">
    <name type="scientific">Paenibacillus nasutitermitis</name>
    <dbReference type="NCBI Taxonomy" id="1652958"/>
    <lineage>
        <taxon>Bacteria</taxon>
        <taxon>Bacillati</taxon>
        <taxon>Bacillota</taxon>
        <taxon>Bacilli</taxon>
        <taxon>Bacillales</taxon>
        <taxon>Paenibacillaceae</taxon>
        <taxon>Paenibacillus</taxon>
    </lineage>
</organism>
<evidence type="ECO:0000313" key="2">
    <source>
        <dbReference type="EMBL" id="GGD70546.1"/>
    </source>
</evidence>
<evidence type="ECO:0000313" key="3">
    <source>
        <dbReference type="Proteomes" id="UP000612456"/>
    </source>
</evidence>
<comment type="caution">
    <text evidence="2">The sequence shown here is derived from an EMBL/GenBank/DDBJ whole genome shotgun (WGS) entry which is preliminary data.</text>
</comment>
<feature type="domain" description="Dienelactone hydrolase" evidence="1">
    <location>
        <begin position="18"/>
        <end position="270"/>
    </location>
</feature>
<reference evidence="2" key="1">
    <citation type="journal article" date="2014" name="Int. J. Syst. Evol. Microbiol.">
        <title>Complete genome sequence of Corynebacterium casei LMG S-19264T (=DSM 44701T), isolated from a smear-ripened cheese.</title>
        <authorList>
            <consortium name="US DOE Joint Genome Institute (JGI-PGF)"/>
            <person name="Walter F."/>
            <person name="Albersmeier A."/>
            <person name="Kalinowski J."/>
            <person name="Ruckert C."/>
        </authorList>
    </citation>
    <scope>NUCLEOTIDE SEQUENCE</scope>
    <source>
        <strain evidence="2">CGMCC 1.15178</strain>
    </source>
</reference>
<evidence type="ECO:0000259" key="1">
    <source>
        <dbReference type="Pfam" id="PF01738"/>
    </source>
</evidence>
<dbReference type="Proteomes" id="UP000612456">
    <property type="component" value="Unassembled WGS sequence"/>
</dbReference>
<sequence>MSVETEWIRYGENGEYSGYMARMADVGEPLPSVIVLQEIWGVDGHIQDVTRRLAKAGYVAFAPDLFSKDGERLPGFEQDRIEQAKQFRNTIKPAQWADPKQRSAALSGLPVHQREQIERTLAGIFNVGGMLPELTRQVVSTSAWLKETYEYSYGKGVASVGFCLGGTLSGQLAVRDPGLRGAVIFYGNAPSPEQLPEIQCPVSGFYGELDLRITAAVPEFAQAANEADVDFDYHIYDGAQHAFFNDTRPSYHVNAARDAFARTLLFLQRVLTDSPES</sequence>
<dbReference type="RefSeq" id="WP_188992790.1">
    <property type="nucleotide sequence ID" value="NZ_BMHP01000002.1"/>
</dbReference>
<dbReference type="InterPro" id="IPR051049">
    <property type="entry name" value="Dienelactone_hydrolase-like"/>
</dbReference>